<feature type="compositionally biased region" description="Polar residues" evidence="1">
    <location>
        <begin position="1"/>
        <end position="33"/>
    </location>
</feature>
<proteinExistence type="predicted"/>
<comment type="caution">
    <text evidence="2">The sequence shown here is derived from an EMBL/GenBank/DDBJ whole genome shotgun (WGS) entry which is preliminary data.</text>
</comment>
<keyword evidence="3" id="KW-1185">Reference proteome</keyword>
<evidence type="ECO:0000313" key="3">
    <source>
        <dbReference type="Proteomes" id="UP000192596"/>
    </source>
</evidence>
<reference evidence="3" key="1">
    <citation type="submission" date="2017-03" db="EMBL/GenBank/DDBJ databases">
        <title>Genomes of endolithic fungi from Antarctica.</title>
        <authorList>
            <person name="Coleine C."/>
            <person name="Masonjones S."/>
            <person name="Stajich J.E."/>
        </authorList>
    </citation>
    <scope>NUCLEOTIDE SEQUENCE [LARGE SCALE GENOMIC DNA]</scope>
    <source>
        <strain evidence="3">CCFEE 5527</strain>
    </source>
</reference>
<evidence type="ECO:0000313" key="2">
    <source>
        <dbReference type="EMBL" id="OQO01108.1"/>
    </source>
</evidence>
<name>A0A1V8SQ02_9PEZI</name>
<dbReference type="InParanoid" id="A0A1V8SQ02"/>
<accession>A0A1V8SQ02</accession>
<dbReference type="EMBL" id="NAJO01000032">
    <property type="protein sequence ID" value="OQO01108.1"/>
    <property type="molecule type" value="Genomic_DNA"/>
</dbReference>
<organism evidence="2 3">
    <name type="scientific">Cryoendolithus antarcticus</name>
    <dbReference type="NCBI Taxonomy" id="1507870"/>
    <lineage>
        <taxon>Eukaryota</taxon>
        <taxon>Fungi</taxon>
        <taxon>Dikarya</taxon>
        <taxon>Ascomycota</taxon>
        <taxon>Pezizomycotina</taxon>
        <taxon>Dothideomycetes</taxon>
        <taxon>Dothideomycetidae</taxon>
        <taxon>Cladosporiales</taxon>
        <taxon>Cladosporiaceae</taxon>
        <taxon>Cryoendolithus</taxon>
    </lineage>
</organism>
<gene>
    <name evidence="2" type="ORF">B0A48_13351</name>
</gene>
<evidence type="ECO:0000256" key="1">
    <source>
        <dbReference type="SAM" id="MobiDB-lite"/>
    </source>
</evidence>
<protein>
    <submittedName>
        <fullName evidence="2">Uncharacterized protein</fullName>
    </submittedName>
</protein>
<dbReference type="AlphaFoldDB" id="A0A1V8SQ02"/>
<sequence>MSALQIRSANTSMPAAESAKTSTPGEENATAVQAQEHKKVTEQKQSENDGPVHEQTTLYQPFGLDHEPSKPEALVVQAEADQ</sequence>
<feature type="region of interest" description="Disordered" evidence="1">
    <location>
        <begin position="1"/>
        <end position="55"/>
    </location>
</feature>
<dbReference type="Proteomes" id="UP000192596">
    <property type="component" value="Unassembled WGS sequence"/>
</dbReference>
<feature type="compositionally biased region" description="Basic and acidic residues" evidence="1">
    <location>
        <begin position="35"/>
        <end position="52"/>
    </location>
</feature>